<keyword evidence="5 9" id="KW-0812">Transmembrane</keyword>
<evidence type="ECO:0000256" key="7">
    <source>
        <dbReference type="ARBA" id="ARBA00023136"/>
    </source>
</evidence>
<evidence type="ECO:0000256" key="8">
    <source>
        <dbReference type="ARBA" id="ARBA00024202"/>
    </source>
</evidence>
<dbReference type="SUPFAM" id="SSF161098">
    <property type="entry name" value="MetI-like"/>
    <property type="match status" value="1"/>
</dbReference>
<dbReference type="OrthoDB" id="9805884at2"/>
<feature type="transmembrane region" description="Helical" evidence="9">
    <location>
        <begin position="29"/>
        <end position="49"/>
    </location>
</feature>
<dbReference type="Pfam" id="PF00528">
    <property type="entry name" value="BPD_transp_1"/>
    <property type="match status" value="1"/>
</dbReference>
<evidence type="ECO:0000259" key="10">
    <source>
        <dbReference type="PROSITE" id="PS50928"/>
    </source>
</evidence>
<dbReference type="PANTHER" id="PTHR43386">
    <property type="entry name" value="OLIGOPEPTIDE TRANSPORT SYSTEM PERMEASE PROTEIN APPC"/>
    <property type="match status" value="1"/>
</dbReference>
<evidence type="ECO:0000256" key="1">
    <source>
        <dbReference type="ARBA" id="ARBA00004429"/>
    </source>
</evidence>
<keyword evidence="3" id="KW-1003">Cell membrane</keyword>
<sequence length="297" mass="32516">MLTNNIYQEEHIPTQFERFWNNFCDNGCGIFGLWCLLLLILITLTSPWLTPYQPEAQTGESLIPPSWHSLGNSEHFMGTDNLGRDILSRLIVGSQLTFGAAIVITLIAAIIGCSIGILAGMTKGLLSSTLNHLLDTVMSIPSLPLAIIFVTFLNSNTCNIFFAICLALIPRFARSVYIAMYDEMGKDYVLAARLDGINKFYLLWHSILPNIFIVLATEITYALSVAILDIAALGFLGLLGDTKTPTLEWGSILGDYAEFIYIAPWTVILPGLPIILSVIAVNLTGEGIRETLSAGVE</sequence>
<dbReference type="InterPro" id="IPR025966">
    <property type="entry name" value="OppC_N"/>
</dbReference>
<feature type="transmembrane region" description="Helical" evidence="9">
    <location>
        <begin position="200"/>
        <end position="216"/>
    </location>
</feature>
<comment type="subcellular location">
    <subcellularLocation>
        <location evidence="1">Cell inner membrane</location>
        <topology evidence="1">Multi-pass membrane protein</topology>
    </subcellularLocation>
    <subcellularLocation>
        <location evidence="9">Cell membrane</location>
        <topology evidence="9">Multi-pass membrane protein</topology>
    </subcellularLocation>
</comment>
<comment type="caution">
    <text evidence="11">The sequence shown here is derived from an EMBL/GenBank/DDBJ whole genome shotgun (WGS) entry which is preliminary data.</text>
</comment>
<feature type="transmembrane region" description="Helical" evidence="9">
    <location>
        <begin position="96"/>
        <end position="121"/>
    </location>
</feature>
<gene>
    <name evidence="11" type="primary">sapC</name>
    <name evidence="11" type="ORF">CF67_04175</name>
</gene>
<dbReference type="Gene3D" id="1.10.3720.10">
    <property type="entry name" value="MetI-like"/>
    <property type="match status" value="1"/>
</dbReference>
<keyword evidence="4" id="KW-0997">Cell inner membrane</keyword>
<dbReference type="STRING" id="1179155.CF67_04175"/>
<protein>
    <submittedName>
        <fullName evidence="11">Peptide ABC transporter permease protein</fullName>
    </submittedName>
</protein>
<dbReference type="InterPro" id="IPR035906">
    <property type="entry name" value="MetI-like_sf"/>
</dbReference>
<reference evidence="11 12" key="1">
    <citation type="submission" date="2014-03" db="EMBL/GenBank/DDBJ databases">
        <title>Selection and divergence in the genomes of co-occurring obligate luminous symbionts with specific hosts.</title>
        <authorList>
            <person name="Hendry T.A."/>
            <person name="de Wet J.R."/>
            <person name="Dunlap P.V."/>
        </authorList>
    </citation>
    <scope>NUCLEOTIDE SEQUENCE [LARGE SCALE GENOMIC DNA]</scope>
    <source>
        <strain evidence="11 12">Ppalp.1</strain>
    </source>
</reference>
<comment type="similarity">
    <text evidence="8">Belongs to the binding-protein-dependent transport system permease family. OppBC subfamily.</text>
</comment>
<dbReference type="Proteomes" id="UP000053784">
    <property type="component" value="Unassembled WGS sequence"/>
</dbReference>
<dbReference type="CDD" id="cd06261">
    <property type="entry name" value="TM_PBP2"/>
    <property type="match status" value="1"/>
</dbReference>
<keyword evidence="2 9" id="KW-0813">Transport</keyword>
<feature type="transmembrane region" description="Helical" evidence="9">
    <location>
        <begin position="133"/>
        <end position="153"/>
    </location>
</feature>
<dbReference type="eggNOG" id="COG4171">
    <property type="taxonomic scope" value="Bacteria"/>
</dbReference>
<feature type="domain" description="ABC transmembrane type-1" evidence="10">
    <location>
        <begin position="98"/>
        <end position="285"/>
    </location>
</feature>
<dbReference type="GO" id="GO:0055085">
    <property type="term" value="P:transmembrane transport"/>
    <property type="evidence" value="ECO:0007669"/>
    <property type="project" value="InterPro"/>
</dbReference>
<dbReference type="GO" id="GO:0005886">
    <property type="term" value="C:plasma membrane"/>
    <property type="evidence" value="ECO:0007669"/>
    <property type="project" value="UniProtKB-SubCell"/>
</dbReference>
<dbReference type="PANTHER" id="PTHR43386:SF5">
    <property type="entry name" value="PUTRESCINE EXPORT SYSTEM PERMEASE PROTEIN SAPC"/>
    <property type="match status" value="1"/>
</dbReference>
<evidence type="ECO:0000256" key="4">
    <source>
        <dbReference type="ARBA" id="ARBA00022519"/>
    </source>
</evidence>
<feature type="transmembrane region" description="Helical" evidence="9">
    <location>
        <begin position="259"/>
        <end position="283"/>
    </location>
</feature>
<dbReference type="EMBL" id="JGVK01000027">
    <property type="protein sequence ID" value="KEY91220.1"/>
    <property type="molecule type" value="Genomic_DNA"/>
</dbReference>
<proteinExistence type="inferred from homology"/>
<evidence type="ECO:0000256" key="9">
    <source>
        <dbReference type="RuleBase" id="RU363032"/>
    </source>
</evidence>
<evidence type="ECO:0000256" key="3">
    <source>
        <dbReference type="ARBA" id="ARBA00022475"/>
    </source>
</evidence>
<dbReference type="PROSITE" id="PS50928">
    <property type="entry name" value="ABC_TM1"/>
    <property type="match status" value="1"/>
</dbReference>
<feature type="transmembrane region" description="Helical" evidence="9">
    <location>
        <begin position="160"/>
        <end position="180"/>
    </location>
</feature>
<dbReference type="RefSeq" id="WP_034414602.1">
    <property type="nucleotide sequence ID" value="NZ_JGVK01000027.1"/>
</dbReference>
<keyword evidence="12" id="KW-1185">Reference proteome</keyword>
<evidence type="ECO:0000256" key="5">
    <source>
        <dbReference type="ARBA" id="ARBA00022692"/>
    </source>
</evidence>
<keyword evidence="7 9" id="KW-0472">Membrane</keyword>
<evidence type="ECO:0000313" key="12">
    <source>
        <dbReference type="Proteomes" id="UP000053784"/>
    </source>
</evidence>
<dbReference type="Pfam" id="PF12911">
    <property type="entry name" value="OppC_N"/>
    <property type="match status" value="1"/>
</dbReference>
<evidence type="ECO:0000256" key="6">
    <source>
        <dbReference type="ARBA" id="ARBA00022989"/>
    </source>
</evidence>
<name>A0A084CN41_9GAMM</name>
<evidence type="ECO:0000256" key="2">
    <source>
        <dbReference type="ARBA" id="ARBA00022448"/>
    </source>
</evidence>
<evidence type="ECO:0000313" key="11">
    <source>
        <dbReference type="EMBL" id="KEY91220.1"/>
    </source>
</evidence>
<dbReference type="AlphaFoldDB" id="A0A084CN41"/>
<organism evidence="11 12">
    <name type="scientific">Candidatus Photodesmus blepharonis</name>
    <dbReference type="NCBI Taxonomy" id="1179155"/>
    <lineage>
        <taxon>Bacteria</taxon>
        <taxon>Pseudomonadati</taxon>
        <taxon>Pseudomonadota</taxon>
        <taxon>Gammaproteobacteria</taxon>
        <taxon>Vibrionales</taxon>
        <taxon>Vibrionaceae</taxon>
        <taxon>Candidatus Photodesmus</taxon>
    </lineage>
</organism>
<dbReference type="InterPro" id="IPR000515">
    <property type="entry name" value="MetI-like"/>
</dbReference>
<keyword evidence="6 9" id="KW-1133">Transmembrane helix</keyword>
<dbReference type="InterPro" id="IPR050366">
    <property type="entry name" value="BP-dependent_transpt_permease"/>
</dbReference>
<accession>A0A084CN41</accession>